<dbReference type="InterPro" id="IPR018506">
    <property type="entry name" value="Cyt_B5_heme-BS"/>
</dbReference>
<evidence type="ECO:0000256" key="12">
    <source>
        <dbReference type="ARBA" id="ARBA00038168"/>
    </source>
</evidence>
<dbReference type="PROSITE" id="PS00191">
    <property type="entry name" value="CYTOCHROME_B5_1"/>
    <property type="match status" value="1"/>
</dbReference>
<evidence type="ECO:0000256" key="9">
    <source>
        <dbReference type="ARBA" id="ARBA00023004"/>
    </source>
</evidence>
<evidence type="ECO:0000256" key="5">
    <source>
        <dbReference type="ARBA" id="ARBA00022723"/>
    </source>
</evidence>
<dbReference type="InterPro" id="IPR001199">
    <property type="entry name" value="Cyt_B5-like_heme/steroid-bd"/>
</dbReference>
<evidence type="ECO:0000256" key="14">
    <source>
        <dbReference type="RuleBase" id="RU362121"/>
    </source>
</evidence>
<keyword evidence="2" id="KW-0813">Transport</keyword>
<organism evidence="16 17">
    <name type="scientific">Stegodyphus mimosarum</name>
    <name type="common">African social velvet spider</name>
    <dbReference type="NCBI Taxonomy" id="407821"/>
    <lineage>
        <taxon>Eukaryota</taxon>
        <taxon>Metazoa</taxon>
        <taxon>Ecdysozoa</taxon>
        <taxon>Arthropoda</taxon>
        <taxon>Chelicerata</taxon>
        <taxon>Arachnida</taxon>
        <taxon>Araneae</taxon>
        <taxon>Araneomorphae</taxon>
        <taxon>Entelegynae</taxon>
        <taxon>Eresoidea</taxon>
        <taxon>Eresidae</taxon>
        <taxon>Stegodyphus</taxon>
    </lineage>
</organism>
<evidence type="ECO:0000256" key="6">
    <source>
        <dbReference type="ARBA" id="ARBA00022824"/>
    </source>
</evidence>
<keyword evidence="6" id="KW-0256">Endoplasmic reticulum</keyword>
<dbReference type="InterPro" id="IPR050668">
    <property type="entry name" value="Cytochrome_b5"/>
</dbReference>
<keyword evidence="9 14" id="KW-0408">Iron</keyword>
<evidence type="ECO:0000256" key="10">
    <source>
        <dbReference type="ARBA" id="ARBA00023136"/>
    </source>
</evidence>
<evidence type="ECO:0000256" key="3">
    <source>
        <dbReference type="ARBA" id="ARBA00022617"/>
    </source>
</evidence>
<keyword evidence="8" id="KW-0249">Electron transport</keyword>
<dbReference type="Gene3D" id="3.10.120.10">
    <property type="entry name" value="Cytochrome b5-like heme/steroid binding domain"/>
    <property type="match status" value="1"/>
</dbReference>
<keyword evidence="4" id="KW-0812">Transmembrane</keyword>
<feature type="non-terminal residue" evidence="16">
    <location>
        <position position="79"/>
    </location>
</feature>
<dbReference type="STRING" id="407821.A0A087UXQ2"/>
<dbReference type="GO" id="GO:0020037">
    <property type="term" value="F:heme binding"/>
    <property type="evidence" value="ECO:0007669"/>
    <property type="project" value="UniProtKB-UniRule"/>
</dbReference>
<reference evidence="16 17" key="1">
    <citation type="submission" date="2013-11" db="EMBL/GenBank/DDBJ databases">
        <title>Genome sequencing of Stegodyphus mimosarum.</title>
        <authorList>
            <person name="Bechsgaard J."/>
        </authorList>
    </citation>
    <scope>NUCLEOTIDE SEQUENCE [LARGE SCALE GENOMIC DNA]</scope>
</reference>
<dbReference type="PRINTS" id="PR00363">
    <property type="entry name" value="CYTOCHROMEB5"/>
</dbReference>
<keyword evidence="3 14" id="KW-0349">Heme</keyword>
<dbReference type="PROSITE" id="PS50255">
    <property type="entry name" value="CYTOCHROME_B5_2"/>
    <property type="match status" value="1"/>
</dbReference>
<protein>
    <recommendedName>
        <fullName evidence="13">Cytochrome b5</fullName>
    </recommendedName>
</protein>
<dbReference type="OMA" id="TWICIEN"/>
<evidence type="ECO:0000256" key="7">
    <source>
        <dbReference type="ARBA" id="ARBA00022848"/>
    </source>
</evidence>
<dbReference type="GO" id="GO:0005789">
    <property type="term" value="C:endoplasmic reticulum membrane"/>
    <property type="evidence" value="ECO:0007669"/>
    <property type="project" value="UniProtKB-SubCell"/>
</dbReference>
<evidence type="ECO:0000256" key="8">
    <source>
        <dbReference type="ARBA" id="ARBA00022982"/>
    </source>
</evidence>
<sequence length="79" mass="8854">MSEEGIKTYSLEEIAEHSNKDSLWLLIENGVYNVTKFLEEHPGGPEPLLEWAGKDATDAFEDVGHSTDARNIMKTYKVG</sequence>
<evidence type="ECO:0000256" key="1">
    <source>
        <dbReference type="ARBA" id="ARBA00004131"/>
    </source>
</evidence>
<evidence type="ECO:0000256" key="4">
    <source>
        <dbReference type="ARBA" id="ARBA00022692"/>
    </source>
</evidence>
<dbReference type="Pfam" id="PF00173">
    <property type="entry name" value="Cyt-b5"/>
    <property type="match status" value="1"/>
</dbReference>
<dbReference type="PANTHER" id="PTHR19359">
    <property type="entry name" value="CYTOCHROME B5"/>
    <property type="match status" value="1"/>
</dbReference>
<dbReference type="OrthoDB" id="260519at2759"/>
<dbReference type="Proteomes" id="UP000054359">
    <property type="component" value="Unassembled WGS sequence"/>
</dbReference>
<dbReference type="PANTHER" id="PTHR19359:SF150">
    <property type="entry name" value="CYTOCHROME B5"/>
    <property type="match status" value="1"/>
</dbReference>
<evidence type="ECO:0000259" key="15">
    <source>
        <dbReference type="PROSITE" id="PS50255"/>
    </source>
</evidence>
<dbReference type="InterPro" id="IPR036400">
    <property type="entry name" value="Cyt_B5-like_heme/steroid_sf"/>
</dbReference>
<evidence type="ECO:0000256" key="2">
    <source>
        <dbReference type="ARBA" id="ARBA00022448"/>
    </source>
</evidence>
<dbReference type="SMART" id="SM01117">
    <property type="entry name" value="Cyt-b5"/>
    <property type="match status" value="1"/>
</dbReference>
<evidence type="ECO:0000313" key="17">
    <source>
        <dbReference type="Proteomes" id="UP000054359"/>
    </source>
</evidence>
<accession>A0A087UXQ2</accession>
<keyword evidence="7" id="KW-0492">Microsome</keyword>
<proteinExistence type="inferred from homology"/>
<keyword evidence="5 14" id="KW-0479">Metal-binding</keyword>
<dbReference type="FunFam" id="3.10.120.10:FF:000002">
    <property type="entry name" value="Cytochrome b5 type B"/>
    <property type="match status" value="1"/>
</dbReference>
<evidence type="ECO:0000313" key="16">
    <source>
        <dbReference type="EMBL" id="KFM82141.1"/>
    </source>
</evidence>
<dbReference type="EMBL" id="KK122172">
    <property type="protein sequence ID" value="KFM82141.1"/>
    <property type="molecule type" value="Genomic_DNA"/>
</dbReference>
<comment type="subcellular location">
    <subcellularLocation>
        <location evidence="1">Endoplasmic reticulum membrane</location>
        <topology evidence="1">Single-pass membrane protein</topology>
        <orientation evidence="1">Cytoplasmic side</orientation>
    </subcellularLocation>
    <subcellularLocation>
        <location evidence="11">Microsome membrane</location>
        <topology evidence="11">Single-pass membrane protein</topology>
        <orientation evidence="11">Cytoplasmic side</orientation>
    </subcellularLocation>
</comment>
<keyword evidence="10" id="KW-0472">Membrane</keyword>
<evidence type="ECO:0000256" key="11">
    <source>
        <dbReference type="ARBA" id="ARBA00037877"/>
    </source>
</evidence>
<evidence type="ECO:0000256" key="13">
    <source>
        <dbReference type="ARBA" id="ARBA00039806"/>
    </source>
</evidence>
<dbReference type="SUPFAM" id="SSF55856">
    <property type="entry name" value="Cytochrome b5-like heme/steroid binding domain"/>
    <property type="match status" value="1"/>
</dbReference>
<dbReference type="AlphaFoldDB" id="A0A087UXQ2"/>
<dbReference type="GO" id="GO:0046872">
    <property type="term" value="F:metal ion binding"/>
    <property type="evidence" value="ECO:0007669"/>
    <property type="project" value="UniProtKB-UniRule"/>
</dbReference>
<comment type="similarity">
    <text evidence="12 14">Belongs to the cytochrome b5 family.</text>
</comment>
<keyword evidence="17" id="KW-1185">Reference proteome</keyword>
<gene>
    <name evidence="16" type="ORF">X975_06463</name>
</gene>
<name>A0A087UXQ2_STEMI</name>
<feature type="domain" description="Cytochrome b5 heme-binding" evidence="15">
    <location>
        <begin position="6"/>
        <end position="79"/>
    </location>
</feature>